<sequence>MHPCVASARPAGVSLASLPIHVVAAAAVACEPSHTQHEPAAEAAVPRVNQFADLETILKERDACGVSDNACLRCLDASPS</sequence>
<keyword evidence="3" id="KW-1185">Reference proteome</keyword>
<dbReference type="Proteomes" id="UP000485058">
    <property type="component" value="Unassembled WGS sequence"/>
</dbReference>
<feature type="chain" id="PRO_5025533839" evidence="1">
    <location>
        <begin position="26"/>
        <end position="80"/>
    </location>
</feature>
<dbReference type="AlphaFoldDB" id="A0A699YQ96"/>
<evidence type="ECO:0000313" key="3">
    <source>
        <dbReference type="Proteomes" id="UP000485058"/>
    </source>
</evidence>
<accession>A0A699YQ96</accession>
<name>A0A699YQ96_HAELA</name>
<keyword evidence="1" id="KW-0732">Signal</keyword>
<feature type="signal peptide" evidence="1">
    <location>
        <begin position="1"/>
        <end position="25"/>
    </location>
</feature>
<protein>
    <submittedName>
        <fullName evidence="2">Glutamate synthetase</fullName>
    </submittedName>
</protein>
<organism evidence="2 3">
    <name type="scientific">Haematococcus lacustris</name>
    <name type="common">Green alga</name>
    <name type="synonym">Haematococcus pluvialis</name>
    <dbReference type="NCBI Taxonomy" id="44745"/>
    <lineage>
        <taxon>Eukaryota</taxon>
        <taxon>Viridiplantae</taxon>
        <taxon>Chlorophyta</taxon>
        <taxon>core chlorophytes</taxon>
        <taxon>Chlorophyceae</taxon>
        <taxon>CS clade</taxon>
        <taxon>Chlamydomonadales</taxon>
        <taxon>Haematococcaceae</taxon>
        <taxon>Haematococcus</taxon>
    </lineage>
</organism>
<evidence type="ECO:0000313" key="2">
    <source>
        <dbReference type="EMBL" id="GFH12497.1"/>
    </source>
</evidence>
<reference evidence="2 3" key="1">
    <citation type="submission" date="2020-02" db="EMBL/GenBank/DDBJ databases">
        <title>Draft genome sequence of Haematococcus lacustris strain NIES-144.</title>
        <authorList>
            <person name="Morimoto D."/>
            <person name="Nakagawa S."/>
            <person name="Yoshida T."/>
            <person name="Sawayama S."/>
        </authorList>
    </citation>
    <scope>NUCLEOTIDE SEQUENCE [LARGE SCALE GENOMIC DNA]</scope>
    <source>
        <strain evidence="2 3">NIES-144</strain>
    </source>
</reference>
<comment type="caution">
    <text evidence="2">The sequence shown here is derived from an EMBL/GenBank/DDBJ whole genome shotgun (WGS) entry which is preliminary data.</text>
</comment>
<evidence type="ECO:0000256" key="1">
    <source>
        <dbReference type="SAM" id="SignalP"/>
    </source>
</evidence>
<proteinExistence type="predicted"/>
<dbReference type="EMBL" id="BLLF01000510">
    <property type="protein sequence ID" value="GFH12497.1"/>
    <property type="molecule type" value="Genomic_DNA"/>
</dbReference>
<gene>
    <name evidence="2" type="ORF">HaLaN_08201</name>
</gene>